<reference evidence="3" key="1">
    <citation type="submission" date="2022-11" db="EMBL/GenBank/DDBJ databases">
        <authorList>
            <person name="Petersen C."/>
        </authorList>
    </citation>
    <scope>NUCLEOTIDE SEQUENCE</scope>
    <source>
        <strain evidence="3">IBT 26290</strain>
    </source>
</reference>
<feature type="region of interest" description="Disordered" evidence="1">
    <location>
        <begin position="95"/>
        <end position="122"/>
    </location>
</feature>
<dbReference type="EMBL" id="JAPQKN010000004">
    <property type="protein sequence ID" value="KAJ5160811.1"/>
    <property type="molecule type" value="Genomic_DNA"/>
</dbReference>
<evidence type="ECO:0000256" key="2">
    <source>
        <dbReference type="SAM" id="Phobius"/>
    </source>
</evidence>
<dbReference type="Proteomes" id="UP001149163">
    <property type="component" value="Unassembled WGS sequence"/>
</dbReference>
<feature type="compositionally biased region" description="Gly residues" evidence="1">
    <location>
        <begin position="102"/>
        <end position="112"/>
    </location>
</feature>
<sequence>MTELQASYVQNASQTAISTSLPSVAPVQDTALTQTLTQLVKSICLGNTVVVGLAVIFLLVLYNCSNQFFSAMVTLPVEDISIYVRKKRLARDALASKRDAENGGGVGSGGGGDDGDGGASAV</sequence>
<keyword evidence="2" id="KW-0812">Transmembrane</keyword>
<evidence type="ECO:0000313" key="4">
    <source>
        <dbReference type="Proteomes" id="UP001149163"/>
    </source>
</evidence>
<protein>
    <submittedName>
        <fullName evidence="3">Uncharacterized protein</fullName>
    </submittedName>
</protein>
<feature type="transmembrane region" description="Helical" evidence="2">
    <location>
        <begin position="39"/>
        <end position="62"/>
    </location>
</feature>
<evidence type="ECO:0000313" key="3">
    <source>
        <dbReference type="EMBL" id="KAJ5160811.1"/>
    </source>
</evidence>
<organism evidence="3 4">
    <name type="scientific">Penicillium canariense</name>
    <dbReference type="NCBI Taxonomy" id="189055"/>
    <lineage>
        <taxon>Eukaryota</taxon>
        <taxon>Fungi</taxon>
        <taxon>Dikarya</taxon>
        <taxon>Ascomycota</taxon>
        <taxon>Pezizomycotina</taxon>
        <taxon>Eurotiomycetes</taxon>
        <taxon>Eurotiomycetidae</taxon>
        <taxon>Eurotiales</taxon>
        <taxon>Aspergillaceae</taxon>
        <taxon>Penicillium</taxon>
    </lineage>
</organism>
<comment type="caution">
    <text evidence="3">The sequence shown here is derived from an EMBL/GenBank/DDBJ whole genome shotgun (WGS) entry which is preliminary data.</text>
</comment>
<dbReference type="GeneID" id="81429115"/>
<proteinExistence type="predicted"/>
<evidence type="ECO:0000256" key="1">
    <source>
        <dbReference type="SAM" id="MobiDB-lite"/>
    </source>
</evidence>
<keyword evidence="2" id="KW-0472">Membrane</keyword>
<keyword evidence="2" id="KW-1133">Transmembrane helix</keyword>
<name>A0A9W9HZS0_9EURO</name>
<dbReference type="AlphaFoldDB" id="A0A9W9HZS0"/>
<accession>A0A9W9HZS0</accession>
<reference evidence="3" key="2">
    <citation type="journal article" date="2023" name="IMA Fungus">
        <title>Comparative genomic study of the Penicillium genus elucidates a diverse pangenome and 15 lateral gene transfer events.</title>
        <authorList>
            <person name="Petersen C."/>
            <person name="Sorensen T."/>
            <person name="Nielsen M.R."/>
            <person name="Sondergaard T.E."/>
            <person name="Sorensen J.L."/>
            <person name="Fitzpatrick D.A."/>
            <person name="Frisvad J.C."/>
            <person name="Nielsen K.L."/>
        </authorList>
    </citation>
    <scope>NUCLEOTIDE SEQUENCE</scope>
    <source>
        <strain evidence="3">IBT 26290</strain>
    </source>
</reference>
<dbReference type="RefSeq" id="XP_056542368.1">
    <property type="nucleotide sequence ID" value="XM_056689939.1"/>
</dbReference>
<keyword evidence="4" id="KW-1185">Reference proteome</keyword>
<gene>
    <name evidence="3" type="ORF">N7482_007815</name>
</gene>